<dbReference type="Proteomes" id="UP000315295">
    <property type="component" value="Unassembled WGS sequence"/>
</dbReference>
<evidence type="ECO:0000313" key="2">
    <source>
        <dbReference type="Proteomes" id="UP000315295"/>
    </source>
</evidence>
<comment type="caution">
    <text evidence="1">The sequence shown here is derived from an EMBL/GenBank/DDBJ whole genome shotgun (WGS) entry which is preliminary data.</text>
</comment>
<name>A0A540LCV6_MALBA</name>
<gene>
    <name evidence="1" type="ORF">C1H46_030145</name>
</gene>
<reference evidence="1 2" key="1">
    <citation type="journal article" date="2019" name="G3 (Bethesda)">
        <title>Sequencing of a Wild Apple (Malus baccata) Genome Unravels the Differences Between Cultivated and Wild Apple Species Regarding Disease Resistance and Cold Tolerance.</title>
        <authorList>
            <person name="Chen X."/>
        </authorList>
    </citation>
    <scope>NUCLEOTIDE SEQUENCE [LARGE SCALE GENOMIC DNA]</scope>
    <source>
        <strain evidence="2">cv. Shandingzi</strain>
        <tissue evidence="1">Leaves</tissue>
    </source>
</reference>
<dbReference type="AlphaFoldDB" id="A0A540LCV6"/>
<protein>
    <submittedName>
        <fullName evidence="1">Uncharacterized protein</fullName>
    </submittedName>
</protein>
<evidence type="ECO:0000313" key="1">
    <source>
        <dbReference type="EMBL" id="TQD84317.1"/>
    </source>
</evidence>
<proteinExistence type="predicted"/>
<sequence length="89" mass="9665">MQGSFICFQNRFSSSPPRHFLHDNNAWSPSSYTVTTSLPIRAARPPSTPPQHIFLNCFTSAFTIGIYLATSSSCTQESVAVGGGWKGIP</sequence>
<organism evidence="1 2">
    <name type="scientific">Malus baccata</name>
    <name type="common">Siberian crab apple</name>
    <name type="synonym">Pyrus baccata</name>
    <dbReference type="NCBI Taxonomy" id="106549"/>
    <lineage>
        <taxon>Eukaryota</taxon>
        <taxon>Viridiplantae</taxon>
        <taxon>Streptophyta</taxon>
        <taxon>Embryophyta</taxon>
        <taxon>Tracheophyta</taxon>
        <taxon>Spermatophyta</taxon>
        <taxon>Magnoliopsida</taxon>
        <taxon>eudicotyledons</taxon>
        <taxon>Gunneridae</taxon>
        <taxon>Pentapetalae</taxon>
        <taxon>rosids</taxon>
        <taxon>fabids</taxon>
        <taxon>Rosales</taxon>
        <taxon>Rosaceae</taxon>
        <taxon>Amygdaloideae</taxon>
        <taxon>Maleae</taxon>
        <taxon>Malus</taxon>
    </lineage>
</organism>
<dbReference type="EMBL" id="VIEB01000643">
    <property type="protein sequence ID" value="TQD84317.1"/>
    <property type="molecule type" value="Genomic_DNA"/>
</dbReference>
<keyword evidence="2" id="KW-1185">Reference proteome</keyword>
<accession>A0A540LCV6</accession>